<dbReference type="EMBL" id="MGGL01000017">
    <property type="protein sequence ID" value="OGM25957.1"/>
    <property type="molecule type" value="Genomic_DNA"/>
</dbReference>
<accession>A0A1F7YF41</accession>
<reference evidence="1 2" key="1">
    <citation type="journal article" date="2016" name="Nat. Commun.">
        <title>Thousands of microbial genomes shed light on interconnected biogeochemical processes in an aquifer system.</title>
        <authorList>
            <person name="Anantharaman K."/>
            <person name="Brown C.T."/>
            <person name="Hug L.A."/>
            <person name="Sharon I."/>
            <person name="Castelle C.J."/>
            <person name="Probst A.J."/>
            <person name="Thomas B.C."/>
            <person name="Singh A."/>
            <person name="Wilkins M.J."/>
            <person name="Karaoz U."/>
            <person name="Brodie E.L."/>
            <person name="Williams K.H."/>
            <person name="Hubbard S.S."/>
            <person name="Banfield J.F."/>
        </authorList>
    </citation>
    <scope>NUCLEOTIDE SEQUENCE [LARGE SCALE GENOMIC DNA]</scope>
</reference>
<organism evidence="1 2">
    <name type="scientific">Candidatus Woesebacteria bacterium RIFCSPHIGHO2_01_FULL_40_22</name>
    <dbReference type="NCBI Taxonomy" id="1802499"/>
    <lineage>
        <taxon>Bacteria</taxon>
        <taxon>Candidatus Woeseibacteriota</taxon>
    </lineage>
</organism>
<name>A0A1F7YF41_9BACT</name>
<protein>
    <submittedName>
        <fullName evidence="1">Uncharacterized protein</fullName>
    </submittedName>
</protein>
<dbReference type="Proteomes" id="UP000179221">
    <property type="component" value="Unassembled WGS sequence"/>
</dbReference>
<sequence>MEFSNRQTASERALHIAEAGVNYYKWHLSHAPGDFKDGTGGPGPYNHEYKDPQGSVIGGYSLTIDEPTGGSSIVTIHSTGWVKEYPNITRTIKAQYGIPSLAEFSFLSNASAWYGVGSVVNGRVHSNNGIRMDGTNTSIVSSYQSTYMCGSETGCHPPEEKPGVWGIGGDQALWQFPYSYVDLDSISLDFTSMKQSAIDNGLYLGSSDALGYHILFLGDGTYRVNKIEATDKLRGYAVPGQGLGEFGKGGCRNNYMLITNESYVGTYNIIETPILFAEDDLWVEGEVKGRITVAAVRFPITSSSAVIWIPNSITYSSQDGSDVLGLVAENDIYFTRDVPDYFQVDAIMIAQQGTILRHGYFNWCGGTDWAVKEKLTINGSIITYFKSYWNFGSGPESGFRVREINFDTNALYAPPPYFPSTGEYRFISWTEE</sequence>
<gene>
    <name evidence="1" type="ORF">A2628_00215</name>
</gene>
<comment type="caution">
    <text evidence="1">The sequence shown here is derived from an EMBL/GenBank/DDBJ whole genome shotgun (WGS) entry which is preliminary data.</text>
</comment>
<proteinExistence type="predicted"/>
<evidence type="ECO:0000313" key="1">
    <source>
        <dbReference type="EMBL" id="OGM25957.1"/>
    </source>
</evidence>
<evidence type="ECO:0000313" key="2">
    <source>
        <dbReference type="Proteomes" id="UP000179221"/>
    </source>
</evidence>
<dbReference type="AlphaFoldDB" id="A0A1F7YF41"/>